<proteinExistence type="predicted"/>
<dbReference type="SUPFAM" id="SSF56796">
    <property type="entry name" value="Dehydroquinate synthase-like"/>
    <property type="match status" value="1"/>
</dbReference>
<dbReference type="PANTHER" id="PTHR43633">
    <property type="entry name" value="ALCOHOL DEHYDROGENASE YQHD"/>
    <property type="match status" value="1"/>
</dbReference>
<feature type="domain" description="Fe-containing alcohol dehydrogenase-like C-terminal" evidence="3">
    <location>
        <begin position="249"/>
        <end position="430"/>
    </location>
</feature>
<dbReference type="eggNOG" id="COG1979">
    <property type="taxonomic scope" value="Bacteria"/>
</dbReference>
<dbReference type="HOGENOM" id="CLU_007207_0_4_7"/>
<dbReference type="GO" id="GO:1990362">
    <property type="term" value="F:butanol dehydrogenase (NAD+) activity"/>
    <property type="evidence" value="ECO:0007669"/>
    <property type="project" value="InterPro"/>
</dbReference>
<feature type="domain" description="Alcohol dehydrogenase iron-type/glycerol dehydrogenase GldA" evidence="2">
    <location>
        <begin position="9"/>
        <end position="187"/>
    </location>
</feature>
<keyword evidence="1" id="KW-0560">Oxidoreductase</keyword>
<dbReference type="KEGG" id="dvm:DvMF_1433"/>
<sequence>MKDFVYHNPVEVRFGPGVLAGLGARVRAAGLDHVVLVGGGEAARRVGAYDQAVASLDGAGVHRSEVWGVTANPDLGTVLRIAAAAGTGADGTTGQAPSGGGTGFVAIGGGSVIDATKAAAALVPLLAEGRDPWSPFAERKPVTRSLPVFAVSILSGTGSEMNGNAVITRGASGHKWGMRCPSPVATFVDVTFQQGLPWHLTVNGAADAMSHVLEFSVVGTPAASASAGVSRKAPEFPFFAEEAVLAQNEALLRTIVRAAARLRADAHDAEARGALAWASGVGLSGLTGVGLGAGSWESHALEHAVSGLHPHVPHGLALAVIYPRWMEEVARDKAPAMRRLAAALEATVAEALAEPGEDGTPSALPAGDRDAPERCALLLRALFRHWGAPAGLSHWGVSEGDVERLVQLAKEYPRPLQLAADRVERVFRASL</sequence>
<evidence type="ECO:0000259" key="3">
    <source>
        <dbReference type="Pfam" id="PF25137"/>
    </source>
</evidence>
<dbReference type="InterPro" id="IPR018211">
    <property type="entry name" value="ADH_Fe_CS"/>
</dbReference>
<dbReference type="InterPro" id="IPR001670">
    <property type="entry name" value="ADH_Fe/GldA"/>
</dbReference>
<accession>B8DRU4</accession>
<dbReference type="PANTHER" id="PTHR43633:SF1">
    <property type="entry name" value="ALCOHOL DEHYDROGENASE YQHD"/>
    <property type="match status" value="1"/>
</dbReference>
<dbReference type="Gene3D" id="3.40.50.1970">
    <property type="match status" value="1"/>
</dbReference>
<dbReference type="GO" id="GO:0005829">
    <property type="term" value="C:cytosol"/>
    <property type="evidence" value="ECO:0007669"/>
    <property type="project" value="TreeGrafter"/>
</dbReference>
<dbReference type="PROSITE" id="PS00913">
    <property type="entry name" value="ADH_IRON_1"/>
    <property type="match status" value="1"/>
</dbReference>
<dbReference type="InterPro" id="IPR044731">
    <property type="entry name" value="BDH-like"/>
</dbReference>
<evidence type="ECO:0000313" key="4">
    <source>
        <dbReference type="EMBL" id="ACL08381.1"/>
    </source>
</evidence>
<reference evidence="4" key="1">
    <citation type="submission" date="2008-10" db="EMBL/GenBank/DDBJ databases">
        <title>Complete sequence of Desulfovibrio vulgaris str. 'Miyazaki F'.</title>
        <authorList>
            <person name="Lucas S."/>
            <person name="Copeland A."/>
            <person name="Lapidus A."/>
            <person name="Glavina del Rio T."/>
            <person name="Dalin E."/>
            <person name="Tice H."/>
            <person name="Bruce D."/>
            <person name="Goodwin L."/>
            <person name="Pitluck S."/>
            <person name="Sims D."/>
            <person name="Brettin T."/>
            <person name="Detter J.C."/>
            <person name="Han C."/>
            <person name="Larimer F."/>
            <person name="Land M."/>
            <person name="Hauser L."/>
            <person name="Kyrpides N."/>
            <person name="Mikhailova N."/>
            <person name="Hazen T.C."/>
            <person name="Richardson P."/>
        </authorList>
    </citation>
    <scope>NUCLEOTIDE SEQUENCE</scope>
    <source>
        <strain evidence="4">Miyazaki F</strain>
    </source>
</reference>
<name>B8DRU4_NITV9</name>
<dbReference type="EMBL" id="CP001197">
    <property type="protein sequence ID" value="ACL08381.1"/>
    <property type="molecule type" value="Genomic_DNA"/>
</dbReference>
<dbReference type="Pfam" id="PF25137">
    <property type="entry name" value="ADH_Fe_C"/>
    <property type="match status" value="1"/>
</dbReference>
<dbReference type="AlphaFoldDB" id="B8DRU4"/>
<dbReference type="GO" id="GO:0008106">
    <property type="term" value="F:alcohol dehydrogenase (NADP+) activity"/>
    <property type="evidence" value="ECO:0007669"/>
    <property type="project" value="TreeGrafter"/>
</dbReference>
<dbReference type="OrthoDB" id="9778433at2"/>
<dbReference type="Pfam" id="PF00465">
    <property type="entry name" value="Fe-ADH"/>
    <property type="match status" value="1"/>
</dbReference>
<dbReference type="Gene3D" id="1.20.1090.10">
    <property type="entry name" value="Dehydroquinate synthase-like - alpha domain"/>
    <property type="match status" value="1"/>
</dbReference>
<gene>
    <name evidence="4" type="ordered locus">DvMF_1433</name>
</gene>
<protein>
    <submittedName>
        <fullName evidence="4">Iron-containing alcohol dehydrogenase</fullName>
    </submittedName>
</protein>
<dbReference type="CDD" id="cd08187">
    <property type="entry name" value="BDH"/>
    <property type="match status" value="1"/>
</dbReference>
<dbReference type="InterPro" id="IPR056798">
    <property type="entry name" value="ADH_Fe_C"/>
</dbReference>
<organism evidence="4">
    <name type="scientific">Nitratidesulfovibrio vulgaris (strain DSM 19637 / Miyazaki F)</name>
    <name type="common">Desulfovibrio vulgaris</name>
    <dbReference type="NCBI Taxonomy" id="883"/>
    <lineage>
        <taxon>Bacteria</taxon>
        <taxon>Pseudomonadati</taxon>
        <taxon>Thermodesulfobacteriota</taxon>
        <taxon>Desulfovibrionia</taxon>
        <taxon>Desulfovibrionales</taxon>
        <taxon>Desulfovibrionaceae</taxon>
        <taxon>Nitratidesulfovibrio</taxon>
    </lineage>
</organism>
<dbReference type="GO" id="GO:0046872">
    <property type="term" value="F:metal ion binding"/>
    <property type="evidence" value="ECO:0007669"/>
    <property type="project" value="InterPro"/>
</dbReference>
<evidence type="ECO:0000256" key="1">
    <source>
        <dbReference type="ARBA" id="ARBA00023002"/>
    </source>
</evidence>
<evidence type="ECO:0000259" key="2">
    <source>
        <dbReference type="Pfam" id="PF00465"/>
    </source>
</evidence>
<dbReference type="STRING" id="883.DvMF_1433"/>
<dbReference type="GO" id="GO:1990002">
    <property type="term" value="F:methylglyoxal reductase (NADPH) (acetol producing) activity"/>
    <property type="evidence" value="ECO:0007669"/>
    <property type="project" value="TreeGrafter"/>
</dbReference>